<comment type="caution">
    <text evidence="2">The sequence shown here is derived from an EMBL/GenBank/DDBJ whole genome shotgun (WGS) entry which is preliminary data.</text>
</comment>
<proteinExistence type="predicted"/>
<dbReference type="AlphaFoldDB" id="A0A4R5C804"/>
<dbReference type="OrthoDB" id="1489343at2"/>
<name>A0A4R5C804_9FLAO</name>
<evidence type="ECO:0000313" key="2">
    <source>
        <dbReference type="EMBL" id="TDD95951.1"/>
    </source>
</evidence>
<protein>
    <recommendedName>
        <fullName evidence="4">DUF481 domain-containing protein</fullName>
    </recommendedName>
</protein>
<feature type="signal peptide" evidence="1">
    <location>
        <begin position="1"/>
        <end position="20"/>
    </location>
</feature>
<evidence type="ECO:0008006" key="4">
    <source>
        <dbReference type="Google" id="ProtNLM"/>
    </source>
</evidence>
<feature type="chain" id="PRO_5020817034" description="DUF481 domain-containing protein" evidence="1">
    <location>
        <begin position="21"/>
        <end position="430"/>
    </location>
</feature>
<evidence type="ECO:0000256" key="1">
    <source>
        <dbReference type="SAM" id="SignalP"/>
    </source>
</evidence>
<dbReference type="RefSeq" id="WP_132006537.1">
    <property type="nucleotide sequence ID" value="NZ_SMFK01000008.1"/>
</dbReference>
<organism evidence="2 3">
    <name type="scientific">Flavobacterium cellulosilyticum</name>
    <dbReference type="NCBI Taxonomy" id="2541731"/>
    <lineage>
        <taxon>Bacteria</taxon>
        <taxon>Pseudomonadati</taxon>
        <taxon>Bacteroidota</taxon>
        <taxon>Flavobacteriia</taxon>
        <taxon>Flavobacteriales</taxon>
        <taxon>Flavobacteriaceae</taxon>
        <taxon>Flavobacterium</taxon>
    </lineage>
</organism>
<reference evidence="2 3" key="1">
    <citation type="submission" date="2019-03" db="EMBL/GenBank/DDBJ databases">
        <title>Flavobacterium AR-3-4 sp. nov. isolated from arctic soil.</title>
        <authorList>
            <person name="Chaudhary D.K."/>
        </authorList>
    </citation>
    <scope>NUCLEOTIDE SEQUENCE [LARGE SCALE GENOMIC DNA]</scope>
    <source>
        <strain evidence="2 3">AR-3-4</strain>
    </source>
</reference>
<accession>A0A4R5C804</accession>
<evidence type="ECO:0000313" key="3">
    <source>
        <dbReference type="Proteomes" id="UP000295479"/>
    </source>
</evidence>
<gene>
    <name evidence="2" type="ORF">E0F76_12640</name>
</gene>
<dbReference type="Proteomes" id="UP000295479">
    <property type="component" value="Unassembled WGS sequence"/>
</dbReference>
<dbReference type="EMBL" id="SMFK01000008">
    <property type="protein sequence ID" value="TDD95951.1"/>
    <property type="molecule type" value="Genomic_DNA"/>
</dbReference>
<sequence length="430" mass="48946">MKRITLVALLFIGAFFNVSAQQNDTIQKNNYLRVFLDGASESENYIKVKLWYIDYVRDRKQSQVHIIINSQPTASGGLQYNIRFLGHEKFENKNDTLQYIAKVENSNRENRDELTNVITMGLMPYLASNGQQKYMAFDYTDKTKLVEQSVDKYKNWVYTATANTFLSGDKVSEVLSADGSFSAARITDQWKTRLTAGLSYGSNNYETTTYNFTGKTVIKNLKGLIVKSIDDHWSIGLEPAFYASTYSNVKSQFSIAPGIEYDVFPYSQSVNDLFTFKYRLQPLYNTYIDNTFFNKTKEFLFNQIVDVTYTHIAPWGNISSTLTGSDYLNHAKAYRVDLVNQVNFRVAKGLFFNITGNASLINNQLSLSSVSLTPEQIILKQRETLTNFSYSMQVGVRYTFGSIFNNIVNPRYEGGVTIDNEISTKGETAD</sequence>
<keyword evidence="1" id="KW-0732">Signal</keyword>
<keyword evidence="3" id="KW-1185">Reference proteome</keyword>